<dbReference type="Gene3D" id="1.10.3210.10">
    <property type="entry name" value="Hypothetical protein af1432"/>
    <property type="match status" value="2"/>
</dbReference>
<keyword evidence="4" id="KW-1185">Reference proteome</keyword>
<evidence type="ECO:0000259" key="1">
    <source>
        <dbReference type="PROSITE" id="PS51831"/>
    </source>
</evidence>
<dbReference type="PROSITE" id="PS51832">
    <property type="entry name" value="HD_GYP"/>
    <property type="match status" value="2"/>
</dbReference>
<organism evidence="3 4">
    <name type="scientific">Calorimonas adulescens</name>
    <dbReference type="NCBI Taxonomy" id="2606906"/>
    <lineage>
        <taxon>Bacteria</taxon>
        <taxon>Bacillati</taxon>
        <taxon>Bacillota</taxon>
        <taxon>Clostridia</taxon>
        <taxon>Thermoanaerobacterales</taxon>
        <taxon>Thermoanaerobacteraceae</taxon>
        <taxon>Calorimonas</taxon>
    </lineage>
</organism>
<evidence type="ECO:0000313" key="4">
    <source>
        <dbReference type="Proteomes" id="UP000322976"/>
    </source>
</evidence>
<dbReference type="InterPro" id="IPR037522">
    <property type="entry name" value="HD_GYP_dom"/>
</dbReference>
<proteinExistence type="predicted"/>
<sequence>MRLLLNDILSSFSLALDLAEEKMFEHARRVAYISLCIADKLKLSQDYRKDVYFSALLHDVGASEAKADLSGDVDYVKRHVEIGYDIAKIMPLNSDEIPNAILYSHENWDGTGPFEVRKDMIPLTAQIIHLADQFDIRYNRNINYIYQADQLVDWVVDNSEKMFSPYAVEAFKSAVKPDEFWLNYAFFNIKGILARMEPVEPVDLDINGLIDISRAFGMVIDNKSRFTLRHTQSIAELAYRMLSELDMDESKREMGVVAAYLHDLGKLAIPNSILEKNGKLTKEEFLIIKSHVYYTRVILNEIEELGDIIHWAANHHERLNGTGYPRQLTAFELDSIDRLIAVCDVFVALTEERPYREAMSYEQALSIMDEMVNNKEIDEFSVELLKKVV</sequence>
<feature type="domain" description="HD-GYP" evidence="2">
    <location>
        <begin position="205"/>
        <end position="389"/>
    </location>
</feature>
<protein>
    <submittedName>
        <fullName evidence="3">HD domain-containing protein</fullName>
    </submittedName>
</protein>
<dbReference type="Pfam" id="PF13487">
    <property type="entry name" value="HD_5"/>
    <property type="match status" value="1"/>
</dbReference>
<reference evidence="3 4" key="1">
    <citation type="submission" date="2019-08" db="EMBL/GenBank/DDBJ databases">
        <title>Calorimonas adulescens gen. nov., sp. nov., an anaerobic thermophilic bacterium from Sakhalin hot spring.</title>
        <authorList>
            <person name="Khomyakova M.A."/>
            <person name="Merkel A.Y."/>
            <person name="Novikov A."/>
            <person name="Bonch-Osmolovskaya E.A."/>
            <person name="Slobodkin A.I."/>
        </authorList>
    </citation>
    <scope>NUCLEOTIDE SEQUENCE [LARGE SCALE GENOMIC DNA]</scope>
    <source>
        <strain evidence="3 4">A05MB</strain>
    </source>
</reference>
<dbReference type="InterPro" id="IPR006674">
    <property type="entry name" value="HD_domain"/>
</dbReference>
<dbReference type="CDD" id="cd00077">
    <property type="entry name" value="HDc"/>
    <property type="match status" value="2"/>
</dbReference>
<dbReference type="InterPro" id="IPR003607">
    <property type="entry name" value="HD/PDEase_dom"/>
</dbReference>
<dbReference type="SMART" id="SM00471">
    <property type="entry name" value="HDc"/>
    <property type="match status" value="2"/>
</dbReference>
<dbReference type="PANTHER" id="PTHR43155">
    <property type="entry name" value="CYCLIC DI-GMP PHOSPHODIESTERASE PA4108-RELATED"/>
    <property type="match status" value="1"/>
</dbReference>
<dbReference type="EMBL" id="VTPS01000032">
    <property type="protein sequence ID" value="TZE80626.1"/>
    <property type="molecule type" value="Genomic_DNA"/>
</dbReference>
<evidence type="ECO:0000313" key="3">
    <source>
        <dbReference type="EMBL" id="TZE80626.1"/>
    </source>
</evidence>
<comment type="caution">
    <text evidence="3">The sequence shown here is derived from an EMBL/GenBank/DDBJ whole genome shotgun (WGS) entry which is preliminary data.</text>
</comment>
<dbReference type="SUPFAM" id="SSF109604">
    <property type="entry name" value="HD-domain/PDEase-like"/>
    <property type="match status" value="2"/>
</dbReference>
<feature type="domain" description="HD-GYP" evidence="2">
    <location>
        <begin position="1"/>
        <end position="187"/>
    </location>
</feature>
<name>A0A5D8QA39_9THEO</name>
<dbReference type="PROSITE" id="PS51831">
    <property type="entry name" value="HD"/>
    <property type="match status" value="1"/>
</dbReference>
<evidence type="ECO:0000259" key="2">
    <source>
        <dbReference type="PROSITE" id="PS51832"/>
    </source>
</evidence>
<dbReference type="AlphaFoldDB" id="A0A5D8QA39"/>
<dbReference type="Proteomes" id="UP000322976">
    <property type="component" value="Unassembled WGS sequence"/>
</dbReference>
<gene>
    <name evidence="3" type="ORF">FWJ32_12780</name>
</gene>
<feature type="domain" description="HD" evidence="1">
    <location>
        <begin position="23"/>
        <end position="137"/>
    </location>
</feature>
<dbReference type="PANTHER" id="PTHR43155:SF1">
    <property type="entry name" value="3'3'-CGAMP-SPECIFIC PHOSPHODIESTERASE 1"/>
    <property type="match status" value="1"/>
</dbReference>
<dbReference type="Pfam" id="PF01966">
    <property type="entry name" value="HD"/>
    <property type="match status" value="1"/>
</dbReference>
<accession>A0A5D8QA39</accession>
<dbReference type="RefSeq" id="WP_149546352.1">
    <property type="nucleotide sequence ID" value="NZ_VTPS01000032.1"/>
</dbReference>